<gene>
    <name evidence="3" type="ORF">C7M84_008420</name>
</gene>
<dbReference type="Pfam" id="PF04857">
    <property type="entry name" value="CAF1"/>
    <property type="match status" value="1"/>
</dbReference>
<feature type="region of interest" description="Disordered" evidence="2">
    <location>
        <begin position="255"/>
        <end position="319"/>
    </location>
</feature>
<accession>A0A3R7MTQ4</accession>
<dbReference type="GO" id="GO:0000175">
    <property type="term" value="F:3'-5'-RNA exonuclease activity"/>
    <property type="evidence" value="ECO:0007669"/>
    <property type="project" value="TreeGrafter"/>
</dbReference>
<evidence type="ECO:0000313" key="3">
    <source>
        <dbReference type="EMBL" id="ROT85709.1"/>
    </source>
</evidence>
<dbReference type="InterPro" id="IPR036397">
    <property type="entry name" value="RNaseH_sf"/>
</dbReference>
<dbReference type="STRING" id="6689.A0A3R7MTQ4"/>
<dbReference type="InterPro" id="IPR012337">
    <property type="entry name" value="RNaseH-like_sf"/>
</dbReference>
<dbReference type="AlphaFoldDB" id="A0A3R7MTQ4"/>
<feature type="compositionally biased region" description="Basic and acidic residues" evidence="2">
    <location>
        <begin position="255"/>
        <end position="267"/>
    </location>
</feature>
<dbReference type="InterPro" id="IPR051181">
    <property type="entry name" value="CAF1_poly(A)_ribonucleases"/>
</dbReference>
<dbReference type="PANTHER" id="PTHR15092">
    <property type="entry name" value="POLY A -SPECIFIC RIBONUCLEASE/TARGET OF EGR1, MEMBER 1"/>
    <property type="match status" value="1"/>
</dbReference>
<evidence type="ECO:0000313" key="4">
    <source>
        <dbReference type="Proteomes" id="UP000283509"/>
    </source>
</evidence>
<dbReference type="Gene3D" id="3.30.420.10">
    <property type="entry name" value="Ribonuclease H-like superfamily/Ribonuclease H"/>
    <property type="match status" value="1"/>
</dbReference>
<dbReference type="EMBL" id="QCYY01000206">
    <property type="protein sequence ID" value="ROT85709.1"/>
    <property type="molecule type" value="Genomic_DNA"/>
</dbReference>
<dbReference type="InterPro" id="IPR006941">
    <property type="entry name" value="RNase_CAF1"/>
</dbReference>
<dbReference type="SUPFAM" id="SSF53098">
    <property type="entry name" value="Ribonuclease H-like"/>
    <property type="match status" value="1"/>
</dbReference>
<protein>
    <submittedName>
        <fullName evidence="3">Poly(A)-specific ribonuclease</fullName>
    </submittedName>
</protein>
<reference evidence="3 4" key="1">
    <citation type="submission" date="2018-04" db="EMBL/GenBank/DDBJ databases">
        <authorList>
            <person name="Zhang X."/>
            <person name="Yuan J."/>
            <person name="Li F."/>
            <person name="Xiang J."/>
        </authorList>
    </citation>
    <scope>NUCLEOTIDE SEQUENCE [LARGE SCALE GENOMIC DNA]</scope>
    <source>
        <tissue evidence="3">Muscle</tissue>
    </source>
</reference>
<dbReference type="OrthoDB" id="1432093at2759"/>
<evidence type="ECO:0000256" key="2">
    <source>
        <dbReference type="SAM" id="MobiDB-lite"/>
    </source>
</evidence>
<reference evidence="3 4" key="2">
    <citation type="submission" date="2019-01" db="EMBL/GenBank/DDBJ databases">
        <title>The decoding of complex shrimp genome reveals the adaptation for benthos swimmer, frequently molting mechanism and breeding impact on genome.</title>
        <authorList>
            <person name="Sun Y."/>
            <person name="Gao Y."/>
            <person name="Yu Y."/>
        </authorList>
    </citation>
    <scope>NUCLEOTIDE SEQUENCE [LARGE SCALE GENOMIC DNA]</scope>
    <source>
        <tissue evidence="3">Muscle</tissue>
    </source>
</reference>
<dbReference type="Proteomes" id="UP000283509">
    <property type="component" value="Unassembled WGS sequence"/>
</dbReference>
<keyword evidence="4" id="KW-1185">Reference proteome</keyword>
<proteinExistence type="inferred from homology"/>
<name>A0A3R7MTQ4_PENVA</name>
<sequence length="319" mass="36042">MADETRDVLVIPGSTLTGFFRKILYNNIASKYQNILIRNVTTEGWLHSCCPERHIESGKTLVGHNLVLDLLHLINKTVHPLPEHFDNFKTLVKNNIPTVYDTKLLAKDPPFCVDIPFTALGSLYKDLREKYEPPTFAPEEGYASHSCEEDGMAHNAGYDAFMTGVCFVTMVKKLDGMNWAIHPNRGHIFSVECPSSWTPMHVHGLFHMLKSLKIIWMNSTHLYVIPIEEIDSTMCRRLLKTVRASCPPLVRVRMYDDRPTPKRKSESDDASFTAIGSSDHPKEFKRLKSVGSDQLSQMSLESPVEEDPPAVICDQEGKG</sequence>
<comment type="caution">
    <text evidence="3">The sequence shown here is derived from an EMBL/GenBank/DDBJ whole genome shotgun (WGS) entry which is preliminary data.</text>
</comment>
<dbReference type="PANTHER" id="PTHR15092:SF22">
    <property type="entry name" value="POLY(A)-SPECIFIC RIBONUCLEASE PNLDC1"/>
    <property type="match status" value="1"/>
</dbReference>
<organism evidence="3 4">
    <name type="scientific">Penaeus vannamei</name>
    <name type="common">Whiteleg shrimp</name>
    <name type="synonym">Litopenaeus vannamei</name>
    <dbReference type="NCBI Taxonomy" id="6689"/>
    <lineage>
        <taxon>Eukaryota</taxon>
        <taxon>Metazoa</taxon>
        <taxon>Ecdysozoa</taxon>
        <taxon>Arthropoda</taxon>
        <taxon>Crustacea</taxon>
        <taxon>Multicrustacea</taxon>
        <taxon>Malacostraca</taxon>
        <taxon>Eumalacostraca</taxon>
        <taxon>Eucarida</taxon>
        <taxon>Decapoda</taxon>
        <taxon>Dendrobranchiata</taxon>
        <taxon>Penaeoidea</taxon>
        <taxon>Penaeidae</taxon>
        <taxon>Penaeus</taxon>
    </lineage>
</organism>
<comment type="similarity">
    <text evidence="1">Belongs to the CAF1 family.</text>
</comment>
<dbReference type="InterPro" id="IPR012677">
    <property type="entry name" value="Nucleotide-bd_a/b_plait_sf"/>
</dbReference>
<feature type="compositionally biased region" description="Polar residues" evidence="2">
    <location>
        <begin position="291"/>
        <end position="300"/>
    </location>
</feature>
<dbReference type="Gene3D" id="3.30.70.330">
    <property type="match status" value="1"/>
</dbReference>
<evidence type="ECO:0000256" key="1">
    <source>
        <dbReference type="ARBA" id="ARBA00008372"/>
    </source>
</evidence>
<dbReference type="GO" id="GO:0003723">
    <property type="term" value="F:RNA binding"/>
    <property type="evidence" value="ECO:0007669"/>
    <property type="project" value="TreeGrafter"/>
</dbReference>